<feature type="transmembrane region" description="Helical" evidence="1">
    <location>
        <begin position="111"/>
        <end position="129"/>
    </location>
</feature>
<keyword evidence="1" id="KW-0812">Transmembrane</keyword>
<organism evidence="2 3">
    <name type="scientific">Reticulibacter mediterranei</name>
    <dbReference type="NCBI Taxonomy" id="2778369"/>
    <lineage>
        <taxon>Bacteria</taxon>
        <taxon>Bacillati</taxon>
        <taxon>Chloroflexota</taxon>
        <taxon>Ktedonobacteria</taxon>
        <taxon>Ktedonobacterales</taxon>
        <taxon>Reticulibacteraceae</taxon>
        <taxon>Reticulibacter</taxon>
    </lineage>
</organism>
<feature type="transmembrane region" description="Helical" evidence="1">
    <location>
        <begin position="323"/>
        <end position="344"/>
    </location>
</feature>
<gene>
    <name evidence="2" type="ORF">KSF_101230</name>
</gene>
<reference evidence="2" key="1">
    <citation type="submission" date="2020-10" db="EMBL/GenBank/DDBJ databases">
        <title>Taxonomic study of unclassified bacteria belonging to the class Ktedonobacteria.</title>
        <authorList>
            <person name="Yabe S."/>
            <person name="Wang C.M."/>
            <person name="Zheng Y."/>
            <person name="Sakai Y."/>
            <person name="Cavaletti L."/>
            <person name="Monciardini P."/>
            <person name="Donadio S."/>
        </authorList>
    </citation>
    <scope>NUCLEOTIDE SEQUENCE</scope>
    <source>
        <strain evidence="2">ID150040</strain>
    </source>
</reference>
<dbReference type="AlphaFoldDB" id="A0A8J3N904"/>
<dbReference type="Proteomes" id="UP000597444">
    <property type="component" value="Unassembled WGS sequence"/>
</dbReference>
<dbReference type="EMBL" id="BNJK01000002">
    <property type="protein sequence ID" value="GHP00076.1"/>
    <property type="molecule type" value="Genomic_DNA"/>
</dbReference>
<keyword evidence="1" id="KW-0472">Membrane</keyword>
<evidence type="ECO:0000256" key="1">
    <source>
        <dbReference type="SAM" id="Phobius"/>
    </source>
</evidence>
<feature type="transmembrane region" description="Helical" evidence="1">
    <location>
        <begin position="67"/>
        <end position="90"/>
    </location>
</feature>
<feature type="transmembrane region" description="Helical" evidence="1">
    <location>
        <begin position="149"/>
        <end position="173"/>
    </location>
</feature>
<accession>A0A8J3N904</accession>
<keyword evidence="3" id="KW-1185">Reference proteome</keyword>
<feature type="transmembrane region" description="Helical" evidence="1">
    <location>
        <begin position="246"/>
        <end position="270"/>
    </location>
</feature>
<keyword evidence="1" id="KW-1133">Transmembrane helix</keyword>
<feature type="transmembrane region" description="Helical" evidence="1">
    <location>
        <begin position="212"/>
        <end position="234"/>
    </location>
</feature>
<sequence>MAESIHIHSQSLMGQRAKTPVHLVALRMITGYALLIVSLVGLLGGDWDIQWHAVVGRDRTFTPPHDMILISIALNGLVALASILVETWWAQHNRELQENSTDFLGIFHSSLGTYLVGFAAVCSAVAFPLDTYWHALYGIDVSIWAPFHTMLYVGGFIALIGLIYVLISAVHLAQKLNRNWLVYLGYAGAILASAFLLSRLATYIIPSISVNIAGISLFPILLCVCVAFTCTIAVRLVPWPGTATLVIIALLLAYTLVSVFVPPMIIALMQAEHQVYLPGSTFLRSTVVPLLAQTPWLLLSGLSIDGIVFLSKRGRWWAAARNWGVAIAAAVSTAIVAGLKLLELASAAAASAGSSSGSGGHQSILPFLLALIIAIPGGLLGSWLGSIVSGSVETLRR</sequence>
<feature type="transmembrane region" description="Helical" evidence="1">
    <location>
        <begin position="180"/>
        <end position="206"/>
    </location>
</feature>
<evidence type="ECO:0000313" key="2">
    <source>
        <dbReference type="EMBL" id="GHP00076.1"/>
    </source>
</evidence>
<protein>
    <submittedName>
        <fullName evidence="2">Uncharacterized protein</fullName>
    </submittedName>
</protein>
<feature type="transmembrane region" description="Helical" evidence="1">
    <location>
        <begin position="364"/>
        <end position="388"/>
    </location>
</feature>
<dbReference type="RefSeq" id="WP_220210671.1">
    <property type="nucleotide sequence ID" value="NZ_BNJK01000002.1"/>
</dbReference>
<comment type="caution">
    <text evidence="2">The sequence shown here is derived from an EMBL/GenBank/DDBJ whole genome shotgun (WGS) entry which is preliminary data.</text>
</comment>
<proteinExistence type="predicted"/>
<evidence type="ECO:0000313" key="3">
    <source>
        <dbReference type="Proteomes" id="UP000597444"/>
    </source>
</evidence>
<name>A0A8J3N904_9CHLR</name>
<feature type="transmembrane region" description="Helical" evidence="1">
    <location>
        <begin position="290"/>
        <end position="311"/>
    </location>
</feature>
<feature type="transmembrane region" description="Helical" evidence="1">
    <location>
        <begin position="21"/>
        <end position="47"/>
    </location>
</feature>